<dbReference type="OrthoDB" id="3711197at2"/>
<evidence type="ECO:0000313" key="3">
    <source>
        <dbReference type="Proteomes" id="UP000007947"/>
    </source>
</evidence>
<feature type="transmembrane region" description="Helical" evidence="1">
    <location>
        <begin position="6"/>
        <end position="27"/>
    </location>
</feature>
<feature type="transmembrane region" description="Helical" evidence="1">
    <location>
        <begin position="121"/>
        <end position="140"/>
    </location>
</feature>
<organism evidence="2 3">
    <name type="scientific">Microlunatus phosphovorus (strain ATCC 700054 / DSM 10555 / JCM 9379 / NBRC 101784 / NCIMB 13414 / VKM Ac-1990 / NM-1)</name>
    <dbReference type="NCBI Taxonomy" id="1032480"/>
    <lineage>
        <taxon>Bacteria</taxon>
        <taxon>Bacillati</taxon>
        <taxon>Actinomycetota</taxon>
        <taxon>Actinomycetes</taxon>
        <taxon>Propionibacteriales</taxon>
        <taxon>Propionibacteriaceae</taxon>
        <taxon>Microlunatus</taxon>
    </lineage>
</organism>
<proteinExistence type="predicted"/>
<dbReference type="InterPro" id="IPR021315">
    <property type="entry name" value="Gap/Sap"/>
</dbReference>
<keyword evidence="3" id="KW-1185">Reference proteome</keyword>
<keyword evidence="1" id="KW-1133">Transmembrane helix</keyword>
<evidence type="ECO:0000313" key="2">
    <source>
        <dbReference type="EMBL" id="BAK34170.1"/>
    </source>
</evidence>
<dbReference type="KEGG" id="mph:MLP_11560"/>
<evidence type="ECO:0000256" key="1">
    <source>
        <dbReference type="SAM" id="Phobius"/>
    </source>
</evidence>
<protein>
    <submittedName>
        <fullName evidence="2">Uncharacterized protein</fullName>
    </submittedName>
</protein>
<name>F5XNQ6_MICPN</name>
<feature type="transmembrane region" description="Helical" evidence="1">
    <location>
        <begin position="160"/>
        <end position="182"/>
    </location>
</feature>
<gene>
    <name evidence="2" type="ordered locus">MLP_11560</name>
</gene>
<accession>F5XNQ6</accession>
<dbReference type="RefSeq" id="WP_013862053.1">
    <property type="nucleotide sequence ID" value="NC_015635.1"/>
</dbReference>
<dbReference type="Pfam" id="PF11139">
    <property type="entry name" value="SfLAP"/>
    <property type="match status" value="1"/>
</dbReference>
<dbReference type="EMBL" id="AP012204">
    <property type="protein sequence ID" value="BAK34170.1"/>
    <property type="molecule type" value="Genomic_DNA"/>
</dbReference>
<keyword evidence="1" id="KW-0472">Membrane</keyword>
<reference evidence="2 3" key="1">
    <citation type="submission" date="2011-05" db="EMBL/GenBank/DDBJ databases">
        <title>Whole genome sequence of Microlunatus phosphovorus NM-1.</title>
        <authorList>
            <person name="Hosoyama A."/>
            <person name="Sasaki K."/>
            <person name="Harada T."/>
            <person name="Igarashi R."/>
            <person name="Kawakoshi A."/>
            <person name="Sasagawa M."/>
            <person name="Fukada J."/>
            <person name="Nakamura S."/>
            <person name="Katano Y."/>
            <person name="Hanada S."/>
            <person name="Kamagata Y."/>
            <person name="Nakamura N."/>
            <person name="Yamazaki S."/>
            <person name="Fujita N."/>
        </authorList>
    </citation>
    <scope>NUCLEOTIDE SEQUENCE [LARGE SCALE GENOMIC DNA]</scope>
    <source>
        <strain evidence="3">ATCC 700054 / DSM 10555 / JCM 9379 / NBRC 101784 / NCIMB 13414 / VKM Ac-1990 / NM-1</strain>
    </source>
</reference>
<feature type="transmembrane region" description="Helical" evidence="1">
    <location>
        <begin position="203"/>
        <end position="220"/>
    </location>
</feature>
<dbReference type="AlphaFoldDB" id="F5XNQ6"/>
<dbReference type="HOGENOM" id="CLU_108912_0_0_11"/>
<keyword evidence="1" id="KW-0812">Transmembrane</keyword>
<dbReference type="Proteomes" id="UP000007947">
    <property type="component" value="Chromosome"/>
</dbReference>
<dbReference type="eggNOG" id="ENOG502ZJ24">
    <property type="taxonomic scope" value="Bacteria"/>
</dbReference>
<sequence length="223" mass="23029">MTLSAFVAHSLPLVLLAAVSPVLFLNASRVVESAGAKAGAFFAAGAACCLLALGVPAMGLMGAATSQKITAELTSRGVDLVLAAVLIGYGVQQLVKSRRPHSPSKTSGASQDAALPKDGRGLFAAGLLGMITNFTTLPLFLSVAQRLGAVSIDWALRSLLLIVVIAIVVTPTWLPMLLHAIAPAKSGLSPQLRARIQRATQQISIGACFLGGAVIIWHVFTAR</sequence>
<feature type="transmembrane region" description="Helical" evidence="1">
    <location>
        <begin position="39"/>
        <end position="61"/>
    </location>
</feature>